<sequence>MKSSTAAKYATAHRSPKGPGDSRPTAMDIIRDENLIGKLADKVILITGASSGIGIETARALHATGAHLFFGVRNVKQGDKVAAQILSDGGSGKIDVLEVHLDDLGSVRRCAAEFARRSKQLNVFIANAGVMACPESKTKDGYEMQFATNHLGHFLFFQLLKPILLASSTPLFNSRVVVVSSNGHRTSPVMFDNINFENGGYHPRAAYGQSKTANIHFANEIERRFGSRGLHATSLHPGGIATPIQRHLDSAALKKWESPEIQAYLKNPAQGAATTVWAAVGKEREGKGGAYLDNLEEVSVEDVALAGKGVNHIGLHSGYAAHAFDQGAELKLWDLSNELVGFLE</sequence>
<dbReference type="EMBL" id="QEAQ01000003">
    <property type="protein sequence ID" value="TPX62330.1"/>
    <property type="molecule type" value="Genomic_DNA"/>
</dbReference>
<dbReference type="Pfam" id="PF00106">
    <property type="entry name" value="adh_short"/>
    <property type="match status" value="1"/>
</dbReference>
<evidence type="ECO:0000256" key="3">
    <source>
        <dbReference type="SAM" id="MobiDB-lite"/>
    </source>
</evidence>
<dbReference type="Gene3D" id="3.40.50.720">
    <property type="entry name" value="NAD(P)-binding Rossmann-like Domain"/>
    <property type="match status" value="1"/>
</dbReference>
<evidence type="ECO:0000256" key="1">
    <source>
        <dbReference type="ARBA" id="ARBA00006484"/>
    </source>
</evidence>
<dbReference type="PRINTS" id="PR00081">
    <property type="entry name" value="GDHRDH"/>
</dbReference>
<organism evidence="4 5">
    <name type="scientific">Powellomyces hirtus</name>
    <dbReference type="NCBI Taxonomy" id="109895"/>
    <lineage>
        <taxon>Eukaryota</taxon>
        <taxon>Fungi</taxon>
        <taxon>Fungi incertae sedis</taxon>
        <taxon>Chytridiomycota</taxon>
        <taxon>Chytridiomycota incertae sedis</taxon>
        <taxon>Chytridiomycetes</taxon>
        <taxon>Spizellomycetales</taxon>
        <taxon>Powellomycetaceae</taxon>
        <taxon>Powellomyces</taxon>
    </lineage>
</organism>
<proteinExistence type="inferred from homology"/>
<protein>
    <submittedName>
        <fullName evidence="4">Uncharacterized protein</fullName>
    </submittedName>
</protein>
<name>A0A507EGM1_9FUNG</name>
<dbReference type="SUPFAM" id="SSF51735">
    <property type="entry name" value="NAD(P)-binding Rossmann-fold domains"/>
    <property type="match status" value="1"/>
</dbReference>
<dbReference type="PANTHER" id="PTHR24320">
    <property type="entry name" value="RETINOL DEHYDROGENASE"/>
    <property type="match status" value="1"/>
</dbReference>
<dbReference type="InterPro" id="IPR002347">
    <property type="entry name" value="SDR_fam"/>
</dbReference>
<keyword evidence="2" id="KW-0560">Oxidoreductase</keyword>
<reference evidence="4 5" key="1">
    <citation type="journal article" date="2019" name="Sci. Rep.">
        <title>Comparative genomics of chytrid fungi reveal insights into the obligate biotrophic and pathogenic lifestyle of Synchytrium endobioticum.</title>
        <authorList>
            <person name="van de Vossenberg B.T.L.H."/>
            <person name="Warris S."/>
            <person name="Nguyen H.D.T."/>
            <person name="van Gent-Pelzer M.P.E."/>
            <person name="Joly D.L."/>
            <person name="van de Geest H.C."/>
            <person name="Bonants P.J.M."/>
            <person name="Smith D.S."/>
            <person name="Levesque C.A."/>
            <person name="van der Lee T.A.J."/>
        </authorList>
    </citation>
    <scope>NUCLEOTIDE SEQUENCE [LARGE SCALE GENOMIC DNA]</scope>
    <source>
        <strain evidence="4 5">CBS 809.83</strain>
    </source>
</reference>
<dbReference type="AlphaFoldDB" id="A0A507EGM1"/>
<feature type="region of interest" description="Disordered" evidence="3">
    <location>
        <begin position="1"/>
        <end position="26"/>
    </location>
</feature>
<dbReference type="InterPro" id="IPR036291">
    <property type="entry name" value="NAD(P)-bd_dom_sf"/>
</dbReference>
<dbReference type="GO" id="GO:0016491">
    <property type="term" value="F:oxidoreductase activity"/>
    <property type="evidence" value="ECO:0007669"/>
    <property type="project" value="UniProtKB-KW"/>
</dbReference>
<dbReference type="Proteomes" id="UP000318582">
    <property type="component" value="Unassembled WGS sequence"/>
</dbReference>
<gene>
    <name evidence="4" type="ORF">PhCBS80983_g00440</name>
</gene>
<accession>A0A507EGM1</accession>
<keyword evidence="5" id="KW-1185">Reference proteome</keyword>
<comment type="similarity">
    <text evidence="1">Belongs to the short-chain dehydrogenases/reductases (SDR) family.</text>
</comment>
<dbReference type="PANTHER" id="PTHR24320:SF272">
    <property type="entry name" value="NAD(P)-BINDING ROSSMANN-FOLD SUPERFAMILY PROTEIN"/>
    <property type="match status" value="1"/>
</dbReference>
<evidence type="ECO:0000256" key="2">
    <source>
        <dbReference type="ARBA" id="ARBA00023002"/>
    </source>
</evidence>
<dbReference type="STRING" id="109895.A0A507EGM1"/>
<evidence type="ECO:0000313" key="5">
    <source>
        <dbReference type="Proteomes" id="UP000318582"/>
    </source>
</evidence>
<comment type="caution">
    <text evidence="4">The sequence shown here is derived from an EMBL/GenBank/DDBJ whole genome shotgun (WGS) entry which is preliminary data.</text>
</comment>
<evidence type="ECO:0000313" key="4">
    <source>
        <dbReference type="EMBL" id="TPX62330.1"/>
    </source>
</evidence>